<dbReference type="PROSITE" id="PS51198">
    <property type="entry name" value="UVRD_HELICASE_ATP_BIND"/>
    <property type="match status" value="1"/>
</dbReference>
<evidence type="ECO:0000256" key="1">
    <source>
        <dbReference type="ARBA" id="ARBA00009922"/>
    </source>
</evidence>
<dbReference type="PANTHER" id="PTHR11070:SF2">
    <property type="entry name" value="ATP-DEPENDENT DNA HELICASE SRS2"/>
    <property type="match status" value="1"/>
</dbReference>
<dbReference type="Pfam" id="PF13361">
    <property type="entry name" value="UvrD_C"/>
    <property type="match status" value="1"/>
</dbReference>
<comment type="catalytic activity">
    <reaction evidence="10">
        <text>Couples ATP hydrolysis with the unwinding of duplex DNA by translocating in the 3'-5' direction.</text>
        <dbReference type="EC" id="5.6.2.4"/>
    </reaction>
</comment>
<evidence type="ECO:0000256" key="5">
    <source>
        <dbReference type="ARBA" id="ARBA00022806"/>
    </source>
</evidence>
<keyword evidence="8" id="KW-0234">DNA repair</keyword>
<dbReference type="GO" id="GO:0033202">
    <property type="term" value="C:DNA helicase complex"/>
    <property type="evidence" value="ECO:0007669"/>
    <property type="project" value="TreeGrafter"/>
</dbReference>
<keyword evidence="9" id="KW-0413">Isomerase</keyword>
<keyword evidence="4 13" id="KW-0378">Hydrolase</keyword>
<feature type="region of interest" description="Disordered" evidence="14">
    <location>
        <begin position="713"/>
        <end position="741"/>
    </location>
</feature>
<dbReference type="Pfam" id="PF00580">
    <property type="entry name" value="UvrD-helicase"/>
    <property type="match status" value="1"/>
</dbReference>
<sequence>MNASEQILHGLNPQQAEAVVHLGAPLCIIAGAGSGKTSVITRRVAWLLAERQARPGEILAITFTNKAAGELKERVGALVGGRMWEMWVSTFHSSCARFLRAEASAEAGFDRNFTIYDSDDSKRLLSMVAEELELDSNRFPPRMLAAKIGDLKNELITPEAALAGVEDPFDLLLGQVYRRYQERLAAANAMDFDDLIMRAVQLLQTNDEVAERWRARFRHVLVDEYQDTNHAQYVLIRELVGAGAGTQVGAETSALTVVGDSDQSIYRFRGATIRNIEEFERDFPNARTVLLEQNYRSTQNILSAANAVIAHNEGRREKRLWTEAGDGRQIVGYVADHEHDEAGFIATEIAELVRAGAKHGDIAVFYRTNNASRVFEEAFIRHAVPYRVVGGQRFYDRREVRDVIAYLRVIANPSDAVSLTRIINTPRRGVGDKAQAQIASWAGSQGKTFWEGCQAAAEGAIPALAARSQRSVAEFVAMLAGLRDELSAGELTVGELVAQTVERSGYRATLADSTDPQDGARLENLDELISVAVEYGEMAAGQEGGAVADGLAGELRVALPPEEEGESGADGDAGVAKLRDFLEQVSLVADSDRLPEGGSESGVVTLMTLHTAKGLEFPVVFMTGLEEGQFPHLRSLGDPVELAEERRLAYVGITRAREQLYVSRSLTRTFRGSPMTNPPSRFLIEIPPHLVSWRRGEPDQTWAGFTRSDFGSVSAPRAENAAPFRRPAAERGPRPRPNLRHESFEVGDRVNHDKYGLGKVVASSGHGAAATVTVDFGSSGTMKLMLIGGVPMSKL</sequence>
<feature type="domain" description="UvrD-like helicase ATP-binding" evidence="15">
    <location>
        <begin position="9"/>
        <end position="298"/>
    </location>
</feature>
<evidence type="ECO:0000313" key="18">
    <source>
        <dbReference type="Proteomes" id="UP000004816"/>
    </source>
</evidence>
<comment type="similarity">
    <text evidence="1">Belongs to the helicase family. UvrD subfamily.</text>
</comment>
<comment type="catalytic activity">
    <reaction evidence="12">
        <text>ATP + H2O = ADP + phosphate + H(+)</text>
        <dbReference type="Rhea" id="RHEA:13065"/>
        <dbReference type="ChEBI" id="CHEBI:15377"/>
        <dbReference type="ChEBI" id="CHEBI:15378"/>
        <dbReference type="ChEBI" id="CHEBI:30616"/>
        <dbReference type="ChEBI" id="CHEBI:43474"/>
        <dbReference type="ChEBI" id="CHEBI:456216"/>
        <dbReference type="EC" id="5.6.2.4"/>
    </reaction>
</comment>
<name>E5XTE3_SEGRC</name>
<dbReference type="STRING" id="679197.HMPREF9336_02765"/>
<dbReference type="AlphaFoldDB" id="E5XTE3"/>
<dbReference type="PANTHER" id="PTHR11070">
    <property type="entry name" value="UVRD / RECB / PCRA DNA HELICASE FAMILY MEMBER"/>
    <property type="match status" value="1"/>
</dbReference>
<reference evidence="17 18" key="1">
    <citation type="journal article" date="2011" name="Stand. Genomic Sci.">
        <title>High quality draft genome sequence of Segniliparus rugosus CDC 945(T)= (ATCC BAA-974(T)).</title>
        <authorList>
            <person name="Earl A.M."/>
            <person name="Desjardins C.A."/>
            <person name="Fitzgerald M.G."/>
            <person name="Arachchi H.M."/>
            <person name="Zeng Q."/>
            <person name="Mehta T."/>
            <person name="Griggs A."/>
            <person name="Birren B.W."/>
            <person name="Toney N.C."/>
            <person name="Carr J."/>
            <person name="Posey J."/>
            <person name="Butler W.R."/>
        </authorList>
    </citation>
    <scope>NUCLEOTIDE SEQUENCE [LARGE SCALE GENOMIC DNA]</scope>
    <source>
        <strain evidence="18">ATCC BAA-974 / DSM 45345 / CCUG 50838 / CIP 108380 / JCM 13579 / CDC 945</strain>
    </source>
</reference>
<evidence type="ECO:0000313" key="17">
    <source>
        <dbReference type="EMBL" id="EFV12405.2"/>
    </source>
</evidence>
<gene>
    <name evidence="17" type="ORF">HMPREF9336_02765</name>
</gene>
<evidence type="ECO:0000256" key="8">
    <source>
        <dbReference type="ARBA" id="ARBA00023204"/>
    </source>
</evidence>
<feature type="binding site" evidence="13">
    <location>
        <begin position="30"/>
        <end position="37"/>
    </location>
    <ligand>
        <name>ATP</name>
        <dbReference type="ChEBI" id="CHEBI:30616"/>
    </ligand>
</feature>
<protein>
    <recommendedName>
        <fullName evidence="11">DNA 3'-5' helicase</fullName>
        <ecNumber evidence="11">5.6.2.4</ecNumber>
    </recommendedName>
</protein>
<dbReference type="GO" id="GO:0005524">
    <property type="term" value="F:ATP binding"/>
    <property type="evidence" value="ECO:0007669"/>
    <property type="project" value="UniProtKB-UniRule"/>
</dbReference>
<evidence type="ECO:0000256" key="12">
    <source>
        <dbReference type="ARBA" id="ARBA00048988"/>
    </source>
</evidence>
<evidence type="ECO:0000256" key="4">
    <source>
        <dbReference type="ARBA" id="ARBA00022801"/>
    </source>
</evidence>
<dbReference type="InterPro" id="IPR014016">
    <property type="entry name" value="UvrD-like_ATP-bd"/>
</dbReference>
<dbReference type="InterPro" id="IPR014017">
    <property type="entry name" value="DNA_helicase_UvrD-like_C"/>
</dbReference>
<dbReference type="GO" id="GO:0043138">
    <property type="term" value="F:3'-5' DNA helicase activity"/>
    <property type="evidence" value="ECO:0007669"/>
    <property type="project" value="UniProtKB-EC"/>
</dbReference>
<keyword evidence="2 13" id="KW-0547">Nucleotide-binding</keyword>
<dbReference type="InterPro" id="IPR013986">
    <property type="entry name" value="DExx_box_DNA_helicase_dom_sf"/>
</dbReference>
<dbReference type="Pfam" id="PF21196">
    <property type="entry name" value="PcrA_UvrD_tudor"/>
    <property type="match status" value="1"/>
</dbReference>
<evidence type="ECO:0000256" key="13">
    <source>
        <dbReference type="PROSITE-ProRule" id="PRU00560"/>
    </source>
</evidence>
<dbReference type="eggNOG" id="COG0210">
    <property type="taxonomic scope" value="Bacteria"/>
</dbReference>
<dbReference type="Gene3D" id="1.10.486.10">
    <property type="entry name" value="PCRA, domain 4"/>
    <property type="match status" value="1"/>
</dbReference>
<dbReference type="SUPFAM" id="SSF52540">
    <property type="entry name" value="P-loop containing nucleoside triphosphate hydrolases"/>
    <property type="match status" value="1"/>
</dbReference>
<dbReference type="InterPro" id="IPR000212">
    <property type="entry name" value="DNA_helicase_UvrD/REP"/>
</dbReference>
<dbReference type="GO" id="GO:0009314">
    <property type="term" value="P:response to radiation"/>
    <property type="evidence" value="ECO:0007669"/>
    <property type="project" value="UniProtKB-ARBA"/>
</dbReference>
<dbReference type="CDD" id="cd18807">
    <property type="entry name" value="SF1_C_UvrD"/>
    <property type="match status" value="1"/>
</dbReference>
<dbReference type="Proteomes" id="UP000004816">
    <property type="component" value="Unassembled WGS sequence"/>
</dbReference>
<keyword evidence="7" id="KW-0238">DNA-binding</keyword>
<dbReference type="GO" id="GO:0005829">
    <property type="term" value="C:cytosol"/>
    <property type="evidence" value="ECO:0007669"/>
    <property type="project" value="TreeGrafter"/>
</dbReference>
<dbReference type="GO" id="GO:0016887">
    <property type="term" value="F:ATP hydrolysis activity"/>
    <property type="evidence" value="ECO:0007669"/>
    <property type="project" value="RHEA"/>
</dbReference>
<dbReference type="CDD" id="cd17932">
    <property type="entry name" value="DEXQc_UvrD"/>
    <property type="match status" value="1"/>
</dbReference>
<dbReference type="Gene3D" id="1.10.10.160">
    <property type="match status" value="1"/>
</dbReference>
<dbReference type="Gene3D" id="3.40.50.300">
    <property type="entry name" value="P-loop containing nucleotide triphosphate hydrolases"/>
    <property type="match status" value="2"/>
</dbReference>
<evidence type="ECO:0000256" key="10">
    <source>
        <dbReference type="ARBA" id="ARBA00034617"/>
    </source>
</evidence>
<evidence type="ECO:0000256" key="2">
    <source>
        <dbReference type="ARBA" id="ARBA00022741"/>
    </source>
</evidence>
<proteinExistence type="inferred from homology"/>
<evidence type="ECO:0000256" key="7">
    <source>
        <dbReference type="ARBA" id="ARBA00023125"/>
    </source>
</evidence>
<evidence type="ECO:0000259" key="15">
    <source>
        <dbReference type="PROSITE" id="PS51198"/>
    </source>
</evidence>
<evidence type="ECO:0000256" key="3">
    <source>
        <dbReference type="ARBA" id="ARBA00022763"/>
    </source>
</evidence>
<keyword evidence="18" id="KW-1185">Reference proteome</keyword>
<evidence type="ECO:0000256" key="11">
    <source>
        <dbReference type="ARBA" id="ARBA00034808"/>
    </source>
</evidence>
<dbReference type="InterPro" id="IPR027417">
    <property type="entry name" value="P-loop_NTPase"/>
</dbReference>
<evidence type="ECO:0000256" key="9">
    <source>
        <dbReference type="ARBA" id="ARBA00023235"/>
    </source>
</evidence>
<dbReference type="EC" id="5.6.2.4" evidence="11"/>
<organism evidence="17 18">
    <name type="scientific">Segniliparus rugosus (strain ATCC BAA-974 / DSM 45345 / CCUG 50838 / CIP 108380 / JCM 13579 / CDC 945)</name>
    <dbReference type="NCBI Taxonomy" id="679197"/>
    <lineage>
        <taxon>Bacteria</taxon>
        <taxon>Bacillati</taxon>
        <taxon>Actinomycetota</taxon>
        <taxon>Actinomycetes</taxon>
        <taxon>Mycobacteriales</taxon>
        <taxon>Segniliparaceae</taxon>
        <taxon>Segniliparus</taxon>
    </lineage>
</organism>
<evidence type="ECO:0000256" key="6">
    <source>
        <dbReference type="ARBA" id="ARBA00022840"/>
    </source>
</evidence>
<keyword evidence="3" id="KW-0227">DNA damage</keyword>
<comment type="caution">
    <text evidence="17">The sequence shown here is derived from an EMBL/GenBank/DDBJ whole genome shotgun (WGS) entry which is preliminary data.</text>
</comment>
<dbReference type="PROSITE" id="PS51217">
    <property type="entry name" value="UVRD_HELICASE_CTER"/>
    <property type="match status" value="1"/>
</dbReference>
<evidence type="ECO:0000256" key="14">
    <source>
        <dbReference type="SAM" id="MobiDB-lite"/>
    </source>
</evidence>
<feature type="compositionally biased region" description="Basic and acidic residues" evidence="14">
    <location>
        <begin position="727"/>
        <end position="741"/>
    </location>
</feature>
<keyword evidence="6 13" id="KW-0067">ATP-binding</keyword>
<accession>E5XTE3</accession>
<dbReference type="FunFam" id="1.10.10.160:FF:000001">
    <property type="entry name" value="ATP-dependent DNA helicase"/>
    <property type="match status" value="1"/>
</dbReference>
<feature type="domain" description="UvrD-like helicase C-terminal" evidence="16">
    <location>
        <begin position="299"/>
        <end position="614"/>
    </location>
</feature>
<keyword evidence="5 13" id="KW-0347">Helicase</keyword>
<dbReference type="GO" id="GO:0003677">
    <property type="term" value="F:DNA binding"/>
    <property type="evidence" value="ECO:0007669"/>
    <property type="project" value="UniProtKB-KW"/>
</dbReference>
<dbReference type="EMBL" id="ACZI02000002">
    <property type="protein sequence ID" value="EFV12405.2"/>
    <property type="molecule type" value="Genomic_DNA"/>
</dbReference>
<dbReference type="GO" id="GO:0000725">
    <property type="term" value="P:recombinational repair"/>
    <property type="evidence" value="ECO:0007669"/>
    <property type="project" value="TreeGrafter"/>
</dbReference>
<dbReference type="OrthoDB" id="9806690at2"/>
<evidence type="ECO:0000259" key="16">
    <source>
        <dbReference type="PROSITE" id="PS51217"/>
    </source>
</evidence>
<feature type="compositionally biased region" description="Low complexity" evidence="14">
    <location>
        <begin position="715"/>
        <end position="726"/>
    </location>
</feature>
<dbReference type="HOGENOM" id="CLU_004585_3_1_11"/>
<dbReference type="RefSeq" id="WP_021030438.1">
    <property type="nucleotide sequence ID" value="NZ_KI391953.1"/>
</dbReference>